<protein>
    <submittedName>
        <fullName evidence="1">Uncharacterized protein</fullName>
    </submittedName>
</protein>
<organism evidence="1 2">
    <name type="scientific">Haloplasma contractile SSD-17B</name>
    <dbReference type="NCBI Taxonomy" id="1033810"/>
    <lineage>
        <taxon>Bacteria</taxon>
        <taxon>Bacillati</taxon>
        <taxon>Mycoplasmatota</taxon>
        <taxon>Mollicutes</taxon>
        <taxon>Haloplasmatales</taxon>
        <taxon>Haloplasmataceae</taxon>
        <taxon>Haloplasma</taxon>
    </lineage>
</organism>
<evidence type="ECO:0000313" key="2">
    <source>
        <dbReference type="Proteomes" id="UP000005707"/>
    </source>
</evidence>
<name>U2DRC5_9MOLU</name>
<dbReference type="Proteomes" id="UP000005707">
    <property type="component" value="Unassembled WGS sequence"/>
</dbReference>
<dbReference type="AlphaFoldDB" id="U2DRC5"/>
<gene>
    <name evidence="1" type="ORF">HLPCO_002866</name>
</gene>
<dbReference type="EMBL" id="AFNU02000016">
    <property type="protein sequence ID" value="ERJ11127.1"/>
    <property type="molecule type" value="Genomic_DNA"/>
</dbReference>
<keyword evidence="2" id="KW-1185">Reference proteome</keyword>
<dbReference type="STRING" id="1033810.HLPCO_002866"/>
<comment type="caution">
    <text evidence="1">The sequence shown here is derived from an EMBL/GenBank/DDBJ whole genome shotgun (WGS) entry which is preliminary data.</text>
</comment>
<dbReference type="InParanoid" id="U2DRC5"/>
<sequence length="60" mass="7389">MYRYLVALIKSVFLFSYYLDMRPIDLNCYGKKYIYVYSNFKAIKKRLCLLLDISVFYRHD</sequence>
<reference evidence="1 2" key="2">
    <citation type="journal article" date="2013" name="PLoS ONE">
        <title>INDIGO - INtegrated Data Warehouse of MIcrobial GenOmes with Examples from the Red Sea Extremophiles.</title>
        <authorList>
            <person name="Alam I."/>
            <person name="Antunes A."/>
            <person name="Kamau A.A."/>
            <person name="Ba Alawi W."/>
            <person name="Kalkatawi M."/>
            <person name="Stingl U."/>
            <person name="Bajic V.B."/>
        </authorList>
    </citation>
    <scope>NUCLEOTIDE SEQUENCE [LARGE SCALE GENOMIC DNA]</scope>
    <source>
        <strain evidence="1 2">SSD-17B</strain>
    </source>
</reference>
<reference evidence="1 2" key="1">
    <citation type="journal article" date="2011" name="J. Bacteriol.">
        <title>Genome sequence of Haloplasma contractile, an unusual contractile bacterium from a deep-sea anoxic brine lake.</title>
        <authorList>
            <person name="Antunes A."/>
            <person name="Alam I."/>
            <person name="El Dorry H."/>
            <person name="Siam R."/>
            <person name="Robertson A."/>
            <person name="Bajic V.B."/>
            <person name="Stingl U."/>
        </authorList>
    </citation>
    <scope>NUCLEOTIDE SEQUENCE [LARGE SCALE GENOMIC DNA]</scope>
    <source>
        <strain evidence="1 2">SSD-17B</strain>
    </source>
</reference>
<accession>U2DRC5</accession>
<proteinExistence type="predicted"/>
<evidence type="ECO:0000313" key="1">
    <source>
        <dbReference type="EMBL" id="ERJ11127.1"/>
    </source>
</evidence>